<reference evidence="2 3" key="1">
    <citation type="journal article" date="2016" name="Nat. Commun.">
        <title>Ectomycorrhizal ecology is imprinted in the genome of the dominant symbiotic fungus Cenococcum geophilum.</title>
        <authorList>
            <consortium name="DOE Joint Genome Institute"/>
            <person name="Peter M."/>
            <person name="Kohler A."/>
            <person name="Ohm R.A."/>
            <person name="Kuo A."/>
            <person name="Krutzmann J."/>
            <person name="Morin E."/>
            <person name="Arend M."/>
            <person name="Barry K.W."/>
            <person name="Binder M."/>
            <person name="Choi C."/>
            <person name="Clum A."/>
            <person name="Copeland A."/>
            <person name="Grisel N."/>
            <person name="Haridas S."/>
            <person name="Kipfer T."/>
            <person name="LaButti K."/>
            <person name="Lindquist E."/>
            <person name="Lipzen A."/>
            <person name="Maire R."/>
            <person name="Meier B."/>
            <person name="Mihaltcheva S."/>
            <person name="Molinier V."/>
            <person name="Murat C."/>
            <person name="Poggeler S."/>
            <person name="Quandt C.A."/>
            <person name="Sperisen C."/>
            <person name="Tritt A."/>
            <person name="Tisserant E."/>
            <person name="Crous P.W."/>
            <person name="Henrissat B."/>
            <person name="Nehls U."/>
            <person name="Egli S."/>
            <person name="Spatafora J.W."/>
            <person name="Grigoriev I.V."/>
            <person name="Martin F.M."/>
        </authorList>
    </citation>
    <scope>NUCLEOTIDE SEQUENCE [LARGE SCALE GENOMIC DNA]</scope>
    <source>
        <strain evidence="2 3">CBS 459.81</strain>
    </source>
</reference>
<keyword evidence="3" id="KW-1185">Reference proteome</keyword>
<evidence type="ECO:0000313" key="3">
    <source>
        <dbReference type="Proteomes" id="UP000250266"/>
    </source>
</evidence>
<dbReference type="Proteomes" id="UP000250266">
    <property type="component" value="Unassembled WGS sequence"/>
</dbReference>
<dbReference type="AlphaFoldDB" id="A0A8E2JKI3"/>
<evidence type="ECO:0000313" key="2">
    <source>
        <dbReference type="EMBL" id="OCK85844.1"/>
    </source>
</evidence>
<proteinExistence type="predicted"/>
<evidence type="ECO:0000256" key="1">
    <source>
        <dbReference type="SAM" id="MobiDB-lite"/>
    </source>
</evidence>
<gene>
    <name evidence="2" type="ORF">K432DRAFT_388221</name>
</gene>
<organism evidence="2 3">
    <name type="scientific">Lepidopterella palustris CBS 459.81</name>
    <dbReference type="NCBI Taxonomy" id="1314670"/>
    <lineage>
        <taxon>Eukaryota</taxon>
        <taxon>Fungi</taxon>
        <taxon>Dikarya</taxon>
        <taxon>Ascomycota</taxon>
        <taxon>Pezizomycotina</taxon>
        <taxon>Dothideomycetes</taxon>
        <taxon>Pleosporomycetidae</taxon>
        <taxon>Mytilinidiales</taxon>
        <taxon>Argynnaceae</taxon>
        <taxon>Lepidopterella</taxon>
    </lineage>
</organism>
<dbReference type="EMBL" id="KV744812">
    <property type="protein sequence ID" value="OCK85844.1"/>
    <property type="molecule type" value="Genomic_DNA"/>
</dbReference>
<accession>A0A8E2JKI3</accession>
<feature type="compositionally biased region" description="Basic residues" evidence="1">
    <location>
        <begin position="91"/>
        <end position="102"/>
    </location>
</feature>
<protein>
    <submittedName>
        <fullName evidence="2">Uncharacterized protein</fullName>
    </submittedName>
</protein>
<sequence>MSVWPLAPDSPWDTDSDSSYDSKNGSQDDWRSNGDGWGSSEDGYGPSDDDYESSNDGDGLPRSNGELRVSTDGDLNTDIWESGRGPAPGKPRGRRRLEKHQL</sequence>
<name>A0A8E2JKI3_9PEZI</name>
<feature type="region of interest" description="Disordered" evidence="1">
    <location>
        <begin position="1"/>
        <end position="102"/>
    </location>
</feature>